<gene>
    <name evidence="2" type="ORF">SBA1_1070011</name>
</gene>
<dbReference type="Proteomes" id="UP000238701">
    <property type="component" value="Unassembled WGS sequence"/>
</dbReference>
<organism evidence="2 3">
    <name type="scientific">Candidatus Sulfotelmatobacter kueseliae</name>
    <dbReference type="NCBI Taxonomy" id="2042962"/>
    <lineage>
        <taxon>Bacteria</taxon>
        <taxon>Pseudomonadati</taxon>
        <taxon>Acidobacteriota</taxon>
        <taxon>Terriglobia</taxon>
        <taxon>Terriglobales</taxon>
        <taxon>Candidatus Korobacteraceae</taxon>
        <taxon>Candidatus Sulfotelmatobacter</taxon>
    </lineage>
</organism>
<name>A0A2U3JZ49_9BACT</name>
<evidence type="ECO:0000313" key="3">
    <source>
        <dbReference type="Proteomes" id="UP000238701"/>
    </source>
</evidence>
<dbReference type="EMBL" id="OMOD01000010">
    <property type="protein sequence ID" value="SPF32651.1"/>
    <property type="molecule type" value="Genomic_DNA"/>
</dbReference>
<sequence length="25" mass="2718">MKPASGKPKPGQVQHTPLNLAYLIE</sequence>
<accession>A0A2U3JZ49</accession>
<reference evidence="3" key="1">
    <citation type="submission" date="2018-02" db="EMBL/GenBank/DDBJ databases">
        <authorList>
            <person name="Hausmann B."/>
        </authorList>
    </citation>
    <scope>NUCLEOTIDE SEQUENCE [LARGE SCALE GENOMIC DNA]</scope>
    <source>
        <strain evidence="3">Peat soil MAG SbA1</strain>
    </source>
</reference>
<dbReference type="AlphaFoldDB" id="A0A2U3JZ49"/>
<feature type="region of interest" description="Disordered" evidence="1">
    <location>
        <begin position="1"/>
        <end position="25"/>
    </location>
</feature>
<protein>
    <submittedName>
        <fullName evidence="2">Uncharacterized protein</fullName>
    </submittedName>
</protein>
<evidence type="ECO:0000313" key="2">
    <source>
        <dbReference type="EMBL" id="SPF32651.1"/>
    </source>
</evidence>
<evidence type="ECO:0000256" key="1">
    <source>
        <dbReference type="SAM" id="MobiDB-lite"/>
    </source>
</evidence>
<proteinExistence type="predicted"/>